<sequence>MQKRRIAVTGLGLISPCGTGVEKSWEALVRGQSGVGPITLFDASGLDCRIAGEVRDFKPEDFIERRELRRMDRFAQFAVVAADMALADSGLKITPENADRVATIIGSGIGGLSSMEETYRRALEKGPDRISPFFILQMIINLAPGYVSMRHGIKGPSWSTNSACSTSAHALGEAMRGIQRGDFDVAVAGGAEAPISLLGVGGFAAMKALSTRNDAPQAASRPFDEDRDGFVLAEGAGMLVLEAWEHAEARGAHIHAELAGYGASSDAYHVTQPAPGHEGAQRSMRAALADAALSPADIGYINAHGTSTDIGDVLEMEGITHVFGDAARTVAVSSTKSMTGHMNGAAGAAEAVISVLALTRGVLPPTINLERKDPRIHLDCVPQVARTAHVDAVMNNSFGFGGTNVSLIFRRSRPAPVTGL</sequence>
<evidence type="ECO:0000256" key="2">
    <source>
        <dbReference type="ARBA" id="ARBA00008467"/>
    </source>
</evidence>
<dbReference type="KEGG" id="mym:A176_001932"/>
<dbReference type="InterPro" id="IPR018201">
    <property type="entry name" value="Ketoacyl_synth_AS"/>
</dbReference>
<comment type="function">
    <text evidence="11">Involved in the type II fatty acid elongation cycle. Catalyzes the elongation of a wide range of acyl-ACP by the addition of two carbons from malonyl-ACP to an acyl acceptor. Can efficiently catalyze the conversion of palmitoleoyl-ACP (cis-hexadec-9-enoyl-ACP) to cis-vaccenoyl-ACP (cis-octadec-11-enoyl-ACP), an essential step in the thermal regulation of fatty acid composition.</text>
</comment>
<protein>
    <recommendedName>
        <fullName evidence="4 11">3-oxoacyl-[acyl-carrier-protein] synthase 2</fullName>
        <ecNumber evidence="3 11">2.3.1.179</ecNumber>
    </recommendedName>
</protein>
<evidence type="ECO:0000313" key="16">
    <source>
        <dbReference type="Proteomes" id="UP000009026"/>
    </source>
</evidence>
<dbReference type="UniPathway" id="UPA00094"/>
<dbReference type="SUPFAM" id="SSF53901">
    <property type="entry name" value="Thiolase-like"/>
    <property type="match status" value="2"/>
</dbReference>
<evidence type="ECO:0000256" key="5">
    <source>
        <dbReference type="ARBA" id="ARBA00022516"/>
    </source>
</evidence>
<dbReference type="InterPro" id="IPR017568">
    <property type="entry name" value="3-oxoacyl-ACP_synth-2"/>
</dbReference>
<dbReference type="PROSITE" id="PS00606">
    <property type="entry name" value="KS3_1"/>
    <property type="match status" value="1"/>
</dbReference>
<feature type="active site" description="For beta-ketoacyl synthase activity" evidence="12">
    <location>
        <position position="164"/>
    </location>
</feature>
<dbReference type="Proteomes" id="UP000009026">
    <property type="component" value="Chromosome"/>
</dbReference>
<dbReference type="SMART" id="SM00825">
    <property type="entry name" value="PKS_KS"/>
    <property type="match status" value="1"/>
</dbReference>
<dbReference type="NCBIfam" id="TIGR03150">
    <property type="entry name" value="fabF"/>
    <property type="match status" value="1"/>
</dbReference>
<dbReference type="InterPro" id="IPR016039">
    <property type="entry name" value="Thiolase-like"/>
</dbReference>
<keyword evidence="8" id="KW-0443">Lipid metabolism</keyword>
<evidence type="ECO:0000313" key="15">
    <source>
        <dbReference type="EMBL" id="AKQ65020.1"/>
    </source>
</evidence>
<dbReference type="EMBL" id="CP012109">
    <property type="protein sequence ID" value="AKQ65020.1"/>
    <property type="molecule type" value="Genomic_DNA"/>
</dbReference>
<accession>A0A0H4WUP7</accession>
<dbReference type="PANTHER" id="PTHR11712:SF336">
    <property type="entry name" value="3-OXOACYL-[ACYL-CARRIER-PROTEIN] SYNTHASE, MITOCHONDRIAL"/>
    <property type="match status" value="1"/>
</dbReference>
<organism evidence="15 16">
    <name type="scientific">Pseudomyxococcus hansupus</name>
    <dbReference type="NCBI Taxonomy" id="1297742"/>
    <lineage>
        <taxon>Bacteria</taxon>
        <taxon>Pseudomonadati</taxon>
        <taxon>Myxococcota</taxon>
        <taxon>Myxococcia</taxon>
        <taxon>Myxococcales</taxon>
        <taxon>Cystobacterineae</taxon>
        <taxon>Myxococcaceae</taxon>
        <taxon>Pseudomyxococcus</taxon>
    </lineage>
</organism>
<dbReference type="InterPro" id="IPR020841">
    <property type="entry name" value="PKS_Beta-ketoAc_synthase_dom"/>
</dbReference>
<comment type="pathway">
    <text evidence="1 11">Lipid metabolism; fatty acid biosynthesis.</text>
</comment>
<dbReference type="RefSeq" id="WP_002637551.1">
    <property type="nucleotide sequence ID" value="NZ_CP012109.1"/>
</dbReference>
<evidence type="ECO:0000256" key="6">
    <source>
        <dbReference type="ARBA" id="ARBA00022679"/>
    </source>
</evidence>
<dbReference type="NCBIfam" id="NF005589">
    <property type="entry name" value="PRK07314.1"/>
    <property type="match status" value="1"/>
</dbReference>
<evidence type="ECO:0000256" key="10">
    <source>
        <dbReference type="ARBA" id="ARBA00023315"/>
    </source>
</evidence>
<evidence type="ECO:0000256" key="12">
    <source>
        <dbReference type="PIRSR" id="PIRSR000447-1"/>
    </source>
</evidence>
<proteinExistence type="inferred from homology"/>
<comment type="similarity">
    <text evidence="2 11 13">Belongs to the thiolase-like superfamily. Beta-ketoacyl-ACP synthases family.</text>
</comment>
<dbReference type="OrthoDB" id="9808669at2"/>
<dbReference type="Pfam" id="PF02801">
    <property type="entry name" value="Ketoacyl-synt_C"/>
    <property type="match status" value="1"/>
</dbReference>
<dbReference type="GO" id="GO:0005829">
    <property type="term" value="C:cytosol"/>
    <property type="evidence" value="ECO:0007669"/>
    <property type="project" value="TreeGrafter"/>
</dbReference>
<dbReference type="EC" id="2.3.1.179" evidence="3 11"/>
<comment type="catalytic activity">
    <reaction evidence="11">
        <text>(9Z)-hexadecenoyl-[ACP] + malonyl-[ACP] + H(+) = 3-oxo-(11Z)-octadecenoyl-[ACP] + holo-[ACP] + CO2</text>
        <dbReference type="Rhea" id="RHEA:55040"/>
        <dbReference type="Rhea" id="RHEA-COMP:9623"/>
        <dbReference type="Rhea" id="RHEA-COMP:9685"/>
        <dbReference type="Rhea" id="RHEA-COMP:10800"/>
        <dbReference type="Rhea" id="RHEA-COMP:14074"/>
        <dbReference type="ChEBI" id="CHEBI:15378"/>
        <dbReference type="ChEBI" id="CHEBI:16526"/>
        <dbReference type="ChEBI" id="CHEBI:64479"/>
        <dbReference type="ChEBI" id="CHEBI:78449"/>
        <dbReference type="ChEBI" id="CHEBI:83989"/>
        <dbReference type="ChEBI" id="CHEBI:138538"/>
        <dbReference type="EC" id="2.3.1.179"/>
    </reaction>
</comment>
<feature type="domain" description="Ketosynthase family 3 (KS3)" evidence="14">
    <location>
        <begin position="3"/>
        <end position="411"/>
    </location>
</feature>
<dbReference type="FunFam" id="3.40.47.10:FF:000009">
    <property type="entry name" value="3-oxoacyl-[acyl-carrier-protein] synthase 2"/>
    <property type="match status" value="1"/>
</dbReference>
<evidence type="ECO:0000256" key="8">
    <source>
        <dbReference type="ARBA" id="ARBA00023098"/>
    </source>
</evidence>
<comment type="catalytic activity">
    <reaction evidence="11">
        <text>a fatty acyl-[ACP] + malonyl-[ACP] + H(+) = a 3-oxoacyl-[ACP] + holo-[ACP] + CO2</text>
        <dbReference type="Rhea" id="RHEA:22836"/>
        <dbReference type="Rhea" id="RHEA-COMP:9623"/>
        <dbReference type="Rhea" id="RHEA-COMP:9685"/>
        <dbReference type="Rhea" id="RHEA-COMP:9916"/>
        <dbReference type="Rhea" id="RHEA-COMP:14125"/>
        <dbReference type="ChEBI" id="CHEBI:15378"/>
        <dbReference type="ChEBI" id="CHEBI:16526"/>
        <dbReference type="ChEBI" id="CHEBI:64479"/>
        <dbReference type="ChEBI" id="CHEBI:78449"/>
        <dbReference type="ChEBI" id="CHEBI:78776"/>
        <dbReference type="ChEBI" id="CHEBI:138651"/>
    </reaction>
</comment>
<dbReference type="eggNOG" id="COG0304">
    <property type="taxonomic scope" value="Bacteria"/>
</dbReference>
<keyword evidence="9 11" id="KW-0275">Fatty acid biosynthesis</keyword>
<dbReference type="CDD" id="cd00834">
    <property type="entry name" value="KAS_I_II"/>
    <property type="match status" value="1"/>
</dbReference>
<dbReference type="STRING" id="1297742.A176_001932"/>
<keyword evidence="5 11" id="KW-0444">Lipid biosynthesis</keyword>
<dbReference type="GO" id="GO:0006633">
    <property type="term" value="P:fatty acid biosynthetic process"/>
    <property type="evidence" value="ECO:0007669"/>
    <property type="project" value="UniProtKB-UniRule"/>
</dbReference>
<evidence type="ECO:0000256" key="7">
    <source>
        <dbReference type="ARBA" id="ARBA00022832"/>
    </source>
</evidence>
<dbReference type="Pfam" id="PF00109">
    <property type="entry name" value="ketoacyl-synt"/>
    <property type="match status" value="1"/>
</dbReference>
<dbReference type="InterPro" id="IPR000794">
    <property type="entry name" value="Beta-ketoacyl_synthase"/>
</dbReference>
<keyword evidence="7" id="KW-0276">Fatty acid metabolism</keyword>
<evidence type="ECO:0000256" key="1">
    <source>
        <dbReference type="ARBA" id="ARBA00005194"/>
    </source>
</evidence>
<evidence type="ECO:0000256" key="3">
    <source>
        <dbReference type="ARBA" id="ARBA00012356"/>
    </source>
</evidence>
<evidence type="ECO:0000256" key="13">
    <source>
        <dbReference type="RuleBase" id="RU003694"/>
    </source>
</evidence>
<dbReference type="PIRSF" id="PIRSF000447">
    <property type="entry name" value="KAS_II"/>
    <property type="match status" value="1"/>
</dbReference>
<gene>
    <name evidence="15" type="ORF">A176_001932</name>
</gene>
<evidence type="ECO:0000256" key="4">
    <source>
        <dbReference type="ARBA" id="ARBA00014657"/>
    </source>
</evidence>
<dbReference type="AlphaFoldDB" id="A0A0H4WUP7"/>
<reference evidence="15 16" key="1">
    <citation type="journal article" date="2016" name="PLoS ONE">
        <title>Complete Genome Sequence and Comparative Genomics of a Novel Myxobacterium Myxococcus hansupus.</title>
        <authorList>
            <person name="Sharma G."/>
            <person name="Narwani T."/>
            <person name="Subramanian S."/>
        </authorList>
    </citation>
    <scope>NUCLEOTIDE SEQUENCE [LARGE SCALE GENOMIC DNA]</scope>
    <source>
        <strain evidence="16">mixupus</strain>
    </source>
</reference>
<dbReference type="Gene3D" id="3.40.47.10">
    <property type="match status" value="1"/>
</dbReference>
<dbReference type="PANTHER" id="PTHR11712">
    <property type="entry name" value="POLYKETIDE SYNTHASE-RELATED"/>
    <property type="match status" value="1"/>
</dbReference>
<dbReference type="PROSITE" id="PS52004">
    <property type="entry name" value="KS3_2"/>
    <property type="match status" value="1"/>
</dbReference>
<dbReference type="InterPro" id="IPR014031">
    <property type="entry name" value="Ketoacyl_synth_C"/>
</dbReference>
<dbReference type="InterPro" id="IPR014030">
    <property type="entry name" value="Ketoacyl_synth_N"/>
</dbReference>
<dbReference type="GO" id="GO:0004315">
    <property type="term" value="F:3-oxoacyl-[acyl-carrier-protein] synthase activity"/>
    <property type="evidence" value="ECO:0007669"/>
    <property type="project" value="UniProtKB-UniRule"/>
</dbReference>
<dbReference type="PATRIC" id="fig|1297742.4.peg.1953"/>
<evidence type="ECO:0000259" key="14">
    <source>
        <dbReference type="PROSITE" id="PS52004"/>
    </source>
</evidence>
<evidence type="ECO:0000256" key="11">
    <source>
        <dbReference type="PIRNR" id="PIRNR000447"/>
    </source>
</evidence>
<keyword evidence="6 11" id="KW-0808">Transferase</keyword>
<keyword evidence="10 11" id="KW-0012">Acyltransferase</keyword>
<keyword evidence="16" id="KW-1185">Reference proteome</keyword>
<evidence type="ECO:0000256" key="9">
    <source>
        <dbReference type="ARBA" id="ARBA00023160"/>
    </source>
</evidence>
<name>A0A0H4WUP7_9BACT</name>